<dbReference type="OrthoDB" id="3197444at2"/>
<sequence length="164" mass="17887">MAVDQDLLDRIAGTVADLYREVESALVVAVAQRLRAEPALPSPFEEGKLDAIRKLQASARLILASLQATRARVIREAIAKAYRSGGEAAIADLPADWFPKSQIGQQAREALQQIPNARTIENIAQALHQDVGRVDMNILRAPVDAYRMHQRQDDANADADNAPG</sequence>
<organism evidence="1 2">
    <name type="scientific">Nonomuraea phyllanthi</name>
    <dbReference type="NCBI Taxonomy" id="2219224"/>
    <lineage>
        <taxon>Bacteria</taxon>
        <taxon>Bacillati</taxon>
        <taxon>Actinomycetota</taxon>
        <taxon>Actinomycetes</taxon>
        <taxon>Streptosporangiales</taxon>
        <taxon>Streptosporangiaceae</taxon>
        <taxon>Nonomuraea</taxon>
    </lineage>
</organism>
<reference evidence="1 2" key="1">
    <citation type="submission" date="2019-10" db="EMBL/GenBank/DDBJ databases">
        <title>Nonomuraea sp. nov., isolated from Phyllanthus amarus.</title>
        <authorList>
            <person name="Klykleung N."/>
            <person name="Tanasupawat S."/>
        </authorList>
    </citation>
    <scope>NUCLEOTIDE SEQUENCE [LARGE SCALE GENOMIC DNA]</scope>
    <source>
        <strain evidence="1 2">PA1-10</strain>
    </source>
</reference>
<proteinExistence type="predicted"/>
<evidence type="ECO:0000313" key="2">
    <source>
        <dbReference type="Proteomes" id="UP000312512"/>
    </source>
</evidence>
<evidence type="ECO:0000313" key="1">
    <source>
        <dbReference type="EMBL" id="KAB8196238.1"/>
    </source>
</evidence>
<accession>A0A5C4WTP2</accession>
<dbReference type="RefSeq" id="WP_139629108.1">
    <property type="nucleotide sequence ID" value="NZ_VDLX02000002.1"/>
</dbReference>
<dbReference type="AlphaFoldDB" id="A0A5C4WTP2"/>
<dbReference type="EMBL" id="VDLX02000002">
    <property type="protein sequence ID" value="KAB8196238.1"/>
    <property type="molecule type" value="Genomic_DNA"/>
</dbReference>
<name>A0A5C4WTP2_9ACTN</name>
<keyword evidence="2" id="KW-1185">Reference proteome</keyword>
<protein>
    <submittedName>
        <fullName evidence="1">Uncharacterized protein</fullName>
    </submittedName>
</protein>
<gene>
    <name evidence="1" type="ORF">FH608_005535</name>
</gene>
<comment type="caution">
    <text evidence="1">The sequence shown here is derived from an EMBL/GenBank/DDBJ whole genome shotgun (WGS) entry which is preliminary data.</text>
</comment>
<dbReference type="Proteomes" id="UP000312512">
    <property type="component" value="Unassembled WGS sequence"/>
</dbReference>